<evidence type="ECO:0000256" key="4">
    <source>
        <dbReference type="ARBA" id="ARBA00022692"/>
    </source>
</evidence>
<feature type="transmembrane region" description="Helical" evidence="8">
    <location>
        <begin position="100"/>
        <end position="120"/>
    </location>
</feature>
<evidence type="ECO:0000256" key="2">
    <source>
        <dbReference type="ARBA" id="ARBA00007776"/>
    </source>
</evidence>
<reference evidence="9" key="1">
    <citation type="submission" date="2019-08" db="EMBL/GenBank/DDBJ databases">
        <title>Carotenoids and Carotenoid Binding Proteins in the Halophilic Cyanobacterium Euhalothece sp. ZM00.</title>
        <authorList>
            <person name="Cho S.M."/>
            <person name="Song J.Y."/>
            <person name="Park Y.-I."/>
        </authorList>
    </citation>
    <scope>NUCLEOTIDE SEQUENCE [LARGE SCALE GENOMIC DNA]</scope>
    <source>
        <strain evidence="9">Z-M001</strain>
    </source>
</reference>
<evidence type="ECO:0000256" key="1">
    <source>
        <dbReference type="ARBA" id="ARBA00004651"/>
    </source>
</evidence>
<evidence type="ECO:0000256" key="3">
    <source>
        <dbReference type="ARBA" id="ARBA00022475"/>
    </source>
</evidence>
<evidence type="ECO:0000313" key="9">
    <source>
        <dbReference type="EMBL" id="QDZ40103.1"/>
    </source>
</evidence>
<comment type="similarity">
    <text evidence="2">Belongs to the MreD family.</text>
</comment>
<organism evidence="9 10">
    <name type="scientific">Euhalothece natronophila Z-M001</name>
    <dbReference type="NCBI Taxonomy" id="522448"/>
    <lineage>
        <taxon>Bacteria</taxon>
        <taxon>Bacillati</taxon>
        <taxon>Cyanobacteriota</taxon>
        <taxon>Cyanophyceae</taxon>
        <taxon>Oscillatoriophycideae</taxon>
        <taxon>Chroococcales</taxon>
        <taxon>Halothecacae</taxon>
        <taxon>Halothece cluster</taxon>
        <taxon>Euhalothece</taxon>
    </lineage>
</organism>
<dbReference type="Pfam" id="PF04093">
    <property type="entry name" value="MreD"/>
    <property type="match status" value="1"/>
</dbReference>
<keyword evidence="6 8" id="KW-1133">Transmembrane helix</keyword>
<keyword evidence="10" id="KW-1185">Reference proteome</keyword>
<keyword evidence="5" id="KW-0133">Cell shape</keyword>
<dbReference type="GO" id="GO:0008360">
    <property type="term" value="P:regulation of cell shape"/>
    <property type="evidence" value="ECO:0007669"/>
    <property type="project" value="UniProtKB-KW"/>
</dbReference>
<gene>
    <name evidence="9" type="primary">mreD</name>
    <name evidence="9" type="ORF">FRE64_09195</name>
</gene>
<evidence type="ECO:0000256" key="7">
    <source>
        <dbReference type="ARBA" id="ARBA00023136"/>
    </source>
</evidence>
<dbReference type="EMBL" id="CP042326">
    <property type="protein sequence ID" value="QDZ40103.1"/>
    <property type="molecule type" value="Genomic_DNA"/>
</dbReference>
<dbReference type="Proteomes" id="UP000318453">
    <property type="component" value="Chromosome"/>
</dbReference>
<feature type="transmembrane region" description="Helical" evidence="8">
    <location>
        <begin position="69"/>
        <end position="88"/>
    </location>
</feature>
<keyword evidence="3" id="KW-1003">Cell membrane</keyword>
<dbReference type="RefSeq" id="WP_146295778.1">
    <property type="nucleotide sequence ID" value="NZ_CP042326.1"/>
</dbReference>
<accession>A0A5B8NLD8</accession>
<feature type="transmembrane region" description="Helical" evidence="8">
    <location>
        <begin position="5"/>
        <end position="22"/>
    </location>
</feature>
<feature type="transmembrane region" description="Helical" evidence="8">
    <location>
        <begin position="140"/>
        <end position="159"/>
    </location>
</feature>
<evidence type="ECO:0000313" key="10">
    <source>
        <dbReference type="Proteomes" id="UP000318453"/>
    </source>
</evidence>
<dbReference type="AlphaFoldDB" id="A0A5B8NLD8"/>
<comment type="subcellular location">
    <subcellularLocation>
        <location evidence="1">Cell membrane</location>
        <topology evidence="1">Multi-pass membrane protein</topology>
    </subcellularLocation>
</comment>
<proteinExistence type="inferred from homology"/>
<evidence type="ECO:0000256" key="6">
    <source>
        <dbReference type="ARBA" id="ARBA00022989"/>
    </source>
</evidence>
<dbReference type="InterPro" id="IPR007227">
    <property type="entry name" value="Cell_shape_determining_MreD"/>
</dbReference>
<keyword evidence="7 8" id="KW-0472">Membrane</keyword>
<sequence length="170" mass="19010">MPRYILNCFLTIGSLLLCALLLPSRLPGTVLLGLGPHWLLIWVVAWGIKRQPWQGAIAGLAAGLIQDGMVLSSPSHVFSLAIIGFLTGRIDKDKYIQEDFISIALIVFAMAVLAETLTAIQYTILDFSRLIPIWTQHQQIAIVSALLSSLWAPVIYYPLNYCWHYLETEE</sequence>
<evidence type="ECO:0000256" key="5">
    <source>
        <dbReference type="ARBA" id="ARBA00022960"/>
    </source>
</evidence>
<dbReference type="OrthoDB" id="458492at2"/>
<name>A0A5B8NLD8_9CHRO</name>
<keyword evidence="4 8" id="KW-0812">Transmembrane</keyword>
<protein>
    <submittedName>
        <fullName evidence="9">Rod shape-determining protein MreD</fullName>
    </submittedName>
</protein>
<dbReference type="GO" id="GO:0005886">
    <property type="term" value="C:plasma membrane"/>
    <property type="evidence" value="ECO:0007669"/>
    <property type="project" value="UniProtKB-SubCell"/>
</dbReference>
<feature type="transmembrane region" description="Helical" evidence="8">
    <location>
        <begin position="28"/>
        <end position="48"/>
    </location>
</feature>
<dbReference type="NCBIfam" id="TIGR03426">
    <property type="entry name" value="shape_MreD"/>
    <property type="match status" value="1"/>
</dbReference>
<dbReference type="KEGG" id="enn:FRE64_09195"/>
<evidence type="ECO:0000256" key="8">
    <source>
        <dbReference type="SAM" id="Phobius"/>
    </source>
</evidence>